<dbReference type="InterPro" id="IPR012337">
    <property type="entry name" value="RNaseH-like_sf"/>
</dbReference>
<reference evidence="4 5" key="1">
    <citation type="submission" date="2022-09" db="EMBL/GenBank/DDBJ databases">
        <title>Genome sequencing of four strains from tibetan pig.</title>
        <authorList>
            <person name="Feng J."/>
        </authorList>
    </citation>
    <scope>NUCLEOTIDE SEQUENCE [LARGE SCALE GENOMIC DNA]</scope>
    <source>
        <strain evidence="4 5">11-1-1</strain>
    </source>
</reference>
<dbReference type="PROSITE" id="PS50994">
    <property type="entry name" value="INTEGRASE"/>
    <property type="match status" value="1"/>
</dbReference>
<dbReference type="Pfam" id="PF13276">
    <property type="entry name" value="HTH_21"/>
    <property type="match status" value="1"/>
</dbReference>
<evidence type="ECO:0000313" key="4">
    <source>
        <dbReference type="EMBL" id="MFK3576612.1"/>
    </source>
</evidence>
<organism evidence="4 5">
    <name type="scientific">Bifidobacterium thermacidophilum</name>
    <dbReference type="NCBI Taxonomy" id="246618"/>
    <lineage>
        <taxon>Bacteria</taxon>
        <taxon>Bacillati</taxon>
        <taxon>Actinomycetota</taxon>
        <taxon>Actinomycetes</taxon>
        <taxon>Bifidobacteriales</taxon>
        <taxon>Bifidobacteriaceae</taxon>
        <taxon>Bifidobacterium</taxon>
    </lineage>
</organism>
<dbReference type="Gene3D" id="3.30.420.10">
    <property type="entry name" value="Ribonuclease H-like superfamily/Ribonuclease H"/>
    <property type="match status" value="1"/>
</dbReference>
<feature type="domain" description="Integrase catalytic" evidence="3">
    <location>
        <begin position="373"/>
        <end position="541"/>
    </location>
</feature>
<dbReference type="Proteomes" id="UP001620273">
    <property type="component" value="Unassembled WGS sequence"/>
</dbReference>
<gene>
    <name evidence="4" type="ORF">OCH74_07070</name>
</gene>
<accession>A0ABW8KU30</accession>
<dbReference type="PANTHER" id="PTHR46889:SF4">
    <property type="entry name" value="TRANSPOSASE INSO FOR INSERTION SEQUENCE ELEMENT IS911B-RELATED"/>
    <property type="match status" value="1"/>
</dbReference>
<evidence type="ECO:0000256" key="2">
    <source>
        <dbReference type="SAM" id="MobiDB-lite"/>
    </source>
</evidence>
<evidence type="ECO:0000313" key="5">
    <source>
        <dbReference type="Proteomes" id="UP001620273"/>
    </source>
</evidence>
<evidence type="ECO:0000259" key="3">
    <source>
        <dbReference type="PROSITE" id="PS50994"/>
    </source>
</evidence>
<feature type="compositionally biased region" description="Basic and acidic residues" evidence="2">
    <location>
        <begin position="240"/>
        <end position="250"/>
    </location>
</feature>
<dbReference type="InterPro" id="IPR001584">
    <property type="entry name" value="Integrase_cat-core"/>
</dbReference>
<comment type="function">
    <text evidence="1">Involved in the transposition of the insertion sequence.</text>
</comment>
<dbReference type="RefSeq" id="WP_404441338.1">
    <property type="nucleotide sequence ID" value="NZ_JAOQBW010000004.1"/>
</dbReference>
<dbReference type="InterPro" id="IPR050900">
    <property type="entry name" value="Transposase_IS3/IS150/IS904"/>
</dbReference>
<name>A0ABW8KU30_9BIFI</name>
<feature type="compositionally biased region" description="Basic and acidic residues" evidence="2">
    <location>
        <begin position="155"/>
        <end position="185"/>
    </location>
</feature>
<feature type="region of interest" description="Disordered" evidence="2">
    <location>
        <begin position="155"/>
        <end position="271"/>
    </location>
</feature>
<dbReference type="EMBL" id="JAOQBW010000004">
    <property type="protein sequence ID" value="MFK3576612.1"/>
    <property type="molecule type" value="Genomic_DNA"/>
</dbReference>
<dbReference type="PANTHER" id="PTHR46889">
    <property type="entry name" value="TRANSPOSASE INSF FOR INSERTION SEQUENCE IS3B-RELATED"/>
    <property type="match status" value="1"/>
</dbReference>
<sequence length="605" mass="66764">MARYSREQRGRAVDLYVKYERCAADVIHELGHPGKGALLSWYADRLEEERTGVPSGRGERYRRYTDEQKQATVDHYLEYGRRPGRTIRMLGYPKSKELLMARIDELAPGQRKPGHGPVPEELKRKAVVAVAPGRPESREAAAELGVEASVVGKPETADARRIQGDARDGDTQEEALDGRGKESRRGAYGVGKHADVRIRASGHGGSGGHAGVHEGQTRALAGPSGRTGRRHRTAAAGEEGAGHRDRDPEGHVGAVGEKSWAQTRKSPASREKTLLVKTAGETLGVTAKSLLPVVGIARSTYHYQPDAMKRPDKDSGLLELVREAFENSKRRYGYKRIHLELKGMGIVASAKRYSSYEGELTKAPKNLVDRDFHAERPNILWVTDLTEFSIPADKAHLSPVIDCHDGMPVAWTIGTSPDSALANGMLADACSTLKDGEKPIIHSDRGCHYRWPGWIRIRKDNNLTRSTGAKGCSPDNAAAEGPLGRPRQEFFHKRSFAGVTMDGFINMLDDYMVRYRDKRIKTESGHGHHGPSTQTRSCGMISGDGINDESNKTAPAPSDRHFFIHFGTLYWKSGIQPSTIIFKTRQQAFRCSINVLPSTKRTSRK</sequence>
<dbReference type="InterPro" id="IPR036397">
    <property type="entry name" value="RNaseH_sf"/>
</dbReference>
<proteinExistence type="predicted"/>
<comment type="caution">
    <text evidence="4">The sequence shown here is derived from an EMBL/GenBank/DDBJ whole genome shotgun (WGS) entry which is preliminary data.</text>
</comment>
<dbReference type="InterPro" id="IPR048020">
    <property type="entry name" value="Transpos_IS3"/>
</dbReference>
<dbReference type="NCBIfam" id="NF033516">
    <property type="entry name" value="transpos_IS3"/>
    <property type="match status" value="1"/>
</dbReference>
<evidence type="ECO:0000256" key="1">
    <source>
        <dbReference type="ARBA" id="ARBA00002286"/>
    </source>
</evidence>
<dbReference type="InterPro" id="IPR025948">
    <property type="entry name" value="HTH-like_dom"/>
</dbReference>
<keyword evidence="5" id="KW-1185">Reference proteome</keyword>
<dbReference type="SUPFAM" id="SSF53098">
    <property type="entry name" value="Ribonuclease H-like"/>
    <property type="match status" value="1"/>
</dbReference>
<protein>
    <submittedName>
        <fullName evidence="4">IS3 family transposase</fullName>
    </submittedName>
</protein>
<feature type="region of interest" description="Disordered" evidence="2">
    <location>
        <begin position="522"/>
        <end position="554"/>
    </location>
</feature>
<dbReference type="Pfam" id="PF00665">
    <property type="entry name" value="rve"/>
    <property type="match status" value="1"/>
</dbReference>